<reference evidence="3" key="1">
    <citation type="submission" date="2016-09" db="EMBL/GenBank/DDBJ databases">
        <authorList>
            <person name="Koehorst J."/>
        </authorList>
    </citation>
    <scope>NUCLEOTIDE SEQUENCE [LARGE SCALE GENOMIC DNA]</scope>
</reference>
<dbReference type="AlphaFoldDB" id="A0A1H6LBE6"/>
<keyword evidence="3" id="KW-1185">Reference proteome</keyword>
<evidence type="ECO:0000313" key="2">
    <source>
        <dbReference type="EMBL" id="SEH85836.1"/>
    </source>
</evidence>
<sequence length="345" mass="40285">MRYRTPPVFDLDIQRMPCYGSKRNRRLPPGGIRRIAYTAGNALPKVHPLMHSMRQTSPFWDSLDAVLIINLAHRTDRWERITAMLRDLVPAEKIHRLDAVRGITMPGYLEQPWFTDKTPEKVAVMRAGSAGCIASHRKAIETARDNGWKNVLILEDDANLFDTLEGRKGDMIAEIIRDPQAWDLFYLGFYQRHFKYTVCREETIDGEPFRLVRMGGPIMLHAYIVNQSIYQPLLDGMPTQDDIWEWNAYYGSIDAWMQNYFTRDRNIKVWGTLPRLCMQIADYSDLLARPRTVEEEMGIHRTVFENPVTLASLEASLPRSIWKKMYDAYKYGGRLFRHRRHGFTK</sequence>
<dbReference type="STRING" id="1679444.PYTT_1256"/>
<proteinExistence type="predicted"/>
<accession>A0A1H6LBE6</accession>
<organism evidence="2 3">
    <name type="scientific">Akkermansia glycaniphila</name>
    <dbReference type="NCBI Taxonomy" id="1679444"/>
    <lineage>
        <taxon>Bacteria</taxon>
        <taxon>Pseudomonadati</taxon>
        <taxon>Verrucomicrobiota</taxon>
        <taxon>Verrucomicrobiia</taxon>
        <taxon>Verrucomicrobiales</taxon>
        <taxon>Akkermansiaceae</taxon>
        <taxon>Akkermansia</taxon>
    </lineage>
</organism>
<dbReference type="GO" id="GO:0016740">
    <property type="term" value="F:transferase activity"/>
    <property type="evidence" value="ECO:0007669"/>
    <property type="project" value="UniProtKB-KW"/>
</dbReference>
<dbReference type="EMBL" id="LT629973">
    <property type="protein sequence ID" value="SEH85836.1"/>
    <property type="molecule type" value="Genomic_DNA"/>
</dbReference>
<dbReference type="InterPro" id="IPR002654">
    <property type="entry name" value="Glyco_trans_25"/>
</dbReference>
<keyword evidence="2" id="KW-0808">Transferase</keyword>
<name>A0A1H6LBE6_9BACT</name>
<feature type="domain" description="Glycosyl transferase family 25" evidence="1">
    <location>
        <begin position="66"/>
        <end position="168"/>
    </location>
</feature>
<dbReference type="Proteomes" id="UP000176204">
    <property type="component" value="Chromosome I"/>
</dbReference>
<evidence type="ECO:0000313" key="3">
    <source>
        <dbReference type="Proteomes" id="UP000176204"/>
    </source>
</evidence>
<evidence type="ECO:0000259" key="1">
    <source>
        <dbReference type="Pfam" id="PF01755"/>
    </source>
</evidence>
<protein>
    <submittedName>
        <fullName evidence="2">Glycosyltransferase family 25 (Lps biosynthesis protein)</fullName>
    </submittedName>
</protein>
<dbReference type="CDD" id="cd06532">
    <property type="entry name" value="Glyco_transf_25"/>
    <property type="match status" value="1"/>
</dbReference>
<dbReference type="Pfam" id="PF01755">
    <property type="entry name" value="Glyco_transf_25"/>
    <property type="match status" value="1"/>
</dbReference>
<gene>
    <name evidence="2" type="ORF">PYTT_1256</name>
</gene>
<dbReference type="KEGG" id="agl:PYTT_1256"/>